<dbReference type="OrthoDB" id="1898221at2759"/>
<reference evidence="5 6" key="1">
    <citation type="submission" date="2018-06" db="EMBL/GenBank/DDBJ databases">
        <title>Comparative genomics reveals the genomic features of Rhizophagus irregularis, R. cerebriforme, R. diaphanum and Gigaspora rosea, and their symbiotic lifestyle signature.</title>
        <authorList>
            <person name="Morin E."/>
            <person name="San Clemente H."/>
            <person name="Chen E.C.H."/>
            <person name="De La Providencia I."/>
            <person name="Hainaut M."/>
            <person name="Kuo A."/>
            <person name="Kohler A."/>
            <person name="Murat C."/>
            <person name="Tang N."/>
            <person name="Roy S."/>
            <person name="Loubradou J."/>
            <person name="Henrissat B."/>
            <person name="Grigoriev I.V."/>
            <person name="Corradi N."/>
            <person name="Roux C."/>
            <person name="Martin F.M."/>
        </authorList>
    </citation>
    <scope>NUCLEOTIDE SEQUENCE [LARGE SCALE GENOMIC DNA]</scope>
    <source>
        <strain evidence="5 6">DAOM 194757</strain>
    </source>
</reference>
<keyword evidence="2" id="KW-0436">Ligase</keyword>
<dbReference type="InterPro" id="IPR042099">
    <property type="entry name" value="ANL_N_sf"/>
</dbReference>
<evidence type="ECO:0000259" key="4">
    <source>
        <dbReference type="Pfam" id="PF13193"/>
    </source>
</evidence>
<dbReference type="AlphaFoldDB" id="A0A397VGN7"/>
<dbReference type="PANTHER" id="PTHR24096">
    <property type="entry name" value="LONG-CHAIN-FATTY-ACID--COA LIGASE"/>
    <property type="match status" value="1"/>
</dbReference>
<dbReference type="Proteomes" id="UP000266673">
    <property type="component" value="Unassembled WGS sequence"/>
</dbReference>
<evidence type="ECO:0008006" key="7">
    <source>
        <dbReference type="Google" id="ProtNLM"/>
    </source>
</evidence>
<dbReference type="InterPro" id="IPR000873">
    <property type="entry name" value="AMP-dep_synth/lig_dom"/>
</dbReference>
<dbReference type="Pfam" id="PF13193">
    <property type="entry name" value="AMP-binding_C"/>
    <property type="match status" value="1"/>
</dbReference>
<dbReference type="Pfam" id="PF00501">
    <property type="entry name" value="AMP-binding"/>
    <property type="match status" value="1"/>
</dbReference>
<name>A0A397VGN7_9GLOM</name>
<evidence type="ECO:0000313" key="5">
    <source>
        <dbReference type="EMBL" id="RIB21630.1"/>
    </source>
</evidence>
<evidence type="ECO:0000259" key="3">
    <source>
        <dbReference type="Pfam" id="PF00501"/>
    </source>
</evidence>
<feature type="domain" description="AMP-dependent synthetase/ligase" evidence="3">
    <location>
        <begin position="78"/>
        <end position="220"/>
    </location>
</feature>
<comment type="similarity">
    <text evidence="1">Belongs to the ATP-dependent AMP-binding enzyme family.</text>
</comment>
<dbReference type="PANTHER" id="PTHR24096:SF149">
    <property type="entry name" value="AMP-BINDING DOMAIN-CONTAINING PROTEIN-RELATED"/>
    <property type="match status" value="1"/>
</dbReference>
<gene>
    <name evidence="5" type="ORF">C2G38_2176085</name>
</gene>
<dbReference type="GO" id="GO:0016405">
    <property type="term" value="F:CoA-ligase activity"/>
    <property type="evidence" value="ECO:0007669"/>
    <property type="project" value="TreeGrafter"/>
</dbReference>
<evidence type="ECO:0000313" key="6">
    <source>
        <dbReference type="Proteomes" id="UP000266673"/>
    </source>
</evidence>
<dbReference type="STRING" id="44941.A0A397VGN7"/>
<dbReference type="Gene3D" id="3.40.50.12780">
    <property type="entry name" value="N-terminal domain of ligase-like"/>
    <property type="match status" value="1"/>
</dbReference>
<dbReference type="EMBL" id="QKWP01000350">
    <property type="protein sequence ID" value="RIB21630.1"/>
    <property type="molecule type" value="Genomic_DNA"/>
</dbReference>
<protein>
    <recommendedName>
        <fullName evidence="7">AMP-dependent synthetase/ligase domain-containing protein</fullName>
    </recommendedName>
</protein>
<feature type="domain" description="AMP-binding enzyme C-terminal" evidence="4">
    <location>
        <begin position="353"/>
        <end position="433"/>
    </location>
</feature>
<dbReference type="InterPro" id="IPR045851">
    <property type="entry name" value="AMP-bd_C_sf"/>
</dbReference>
<evidence type="ECO:0000256" key="1">
    <source>
        <dbReference type="ARBA" id="ARBA00006432"/>
    </source>
</evidence>
<keyword evidence="6" id="KW-1185">Reference proteome</keyword>
<organism evidence="5 6">
    <name type="scientific">Gigaspora rosea</name>
    <dbReference type="NCBI Taxonomy" id="44941"/>
    <lineage>
        <taxon>Eukaryota</taxon>
        <taxon>Fungi</taxon>
        <taxon>Fungi incertae sedis</taxon>
        <taxon>Mucoromycota</taxon>
        <taxon>Glomeromycotina</taxon>
        <taxon>Glomeromycetes</taxon>
        <taxon>Diversisporales</taxon>
        <taxon>Gigasporaceae</taxon>
        <taxon>Gigaspora</taxon>
    </lineage>
</organism>
<dbReference type="Gene3D" id="2.30.38.10">
    <property type="entry name" value="Luciferase, Domain 3"/>
    <property type="match status" value="1"/>
</dbReference>
<sequence length="449" mass="50543">MIKEFRNAQSKYPDIKIPQVGIYQYVTSNPNKIPDDKVIYVDGVTYRNYTFGEFKHESKKFAAGLQDQLEFKRGDSSSGGKVTTVTTKYEATDLSYQLTDSDASVLIVHPEILEVAIEALINAKIPTSRVLLFGDKEIKGYKPYCSVLINNREIEPIHYTPEEAKSTTAYSSGTTGKQKGVEITHTSAVARSAQAINVDCKLGPQSKTIGTLPQLWISSYYSNDLNSYAILSGASLFSDKLERKFYEIFKIPILQIYAGIGLQCPNTIVPGIISLSGMLLNWKYNEPGELWIHGPNIMKGYLNNKEATNVGFDKNGFFNTGDIVSVDEQGNYFIVDRKKEIIKYQDFYVSPSELESILLTHEAVLDAAVIGYYSEKEETEIPTAYITIKNGYIQYQVLAEEIQSFVDEKVAPYKKLRGGVLFIDRIPKIAWGKILRRSLKEKLKNDIKE</sequence>
<evidence type="ECO:0000256" key="2">
    <source>
        <dbReference type="ARBA" id="ARBA00022598"/>
    </source>
</evidence>
<proteinExistence type="inferred from homology"/>
<comment type="caution">
    <text evidence="5">The sequence shown here is derived from an EMBL/GenBank/DDBJ whole genome shotgun (WGS) entry which is preliminary data.</text>
</comment>
<dbReference type="SUPFAM" id="SSF56801">
    <property type="entry name" value="Acetyl-CoA synthetase-like"/>
    <property type="match status" value="1"/>
</dbReference>
<accession>A0A397VGN7</accession>
<dbReference type="InterPro" id="IPR025110">
    <property type="entry name" value="AMP-bd_C"/>
</dbReference>
<dbReference type="Gene3D" id="3.30.300.30">
    <property type="match status" value="1"/>
</dbReference>